<dbReference type="RefSeq" id="WP_159900257.1">
    <property type="nucleotide sequence ID" value="NZ_BAABFX010000026.1"/>
</dbReference>
<organism evidence="12 13">
    <name type="scientific">Ornithinibacter aureus</name>
    <dbReference type="NCBI Taxonomy" id="622664"/>
    <lineage>
        <taxon>Bacteria</taxon>
        <taxon>Bacillati</taxon>
        <taxon>Actinomycetota</taxon>
        <taxon>Actinomycetes</taxon>
        <taxon>Micrococcales</taxon>
        <taxon>Intrasporangiaceae</taxon>
        <taxon>Ornithinibacter</taxon>
    </lineage>
</organism>
<dbReference type="PROSITE" id="PS00178">
    <property type="entry name" value="AA_TRNA_LIGASE_I"/>
    <property type="match status" value="1"/>
</dbReference>
<dbReference type="Gene3D" id="3.40.50.620">
    <property type="entry name" value="HUPs"/>
    <property type="match status" value="1"/>
</dbReference>
<dbReference type="Gene3D" id="1.10.8.70">
    <property type="entry name" value="Glutamate-tRNA synthetase, class I, anticodon-binding domain 1"/>
    <property type="match status" value="1"/>
</dbReference>
<dbReference type="PANTHER" id="PTHR43311">
    <property type="entry name" value="GLUTAMATE--TRNA LIGASE"/>
    <property type="match status" value="1"/>
</dbReference>
<comment type="caution">
    <text evidence="8">Lacks conserved residue(s) required for the propagation of feature annotation.</text>
</comment>
<protein>
    <recommendedName>
        <fullName evidence="8">Glutamate--tRNA ligase</fullName>
        <ecNumber evidence="8">6.1.1.17</ecNumber>
    </recommendedName>
    <alternativeName>
        <fullName evidence="8">Glutamyl-tRNA synthetase</fullName>
        <shortName evidence="8">GluRS</shortName>
    </alternativeName>
</protein>
<dbReference type="InterPro" id="IPR020058">
    <property type="entry name" value="Glu/Gln-tRNA-synth_Ib_cat-dom"/>
</dbReference>
<dbReference type="NCBIfam" id="TIGR00464">
    <property type="entry name" value="gltX_bact"/>
    <property type="match status" value="1"/>
</dbReference>
<evidence type="ECO:0000256" key="8">
    <source>
        <dbReference type="HAMAP-Rule" id="MF_00022"/>
    </source>
</evidence>
<dbReference type="InterPro" id="IPR008925">
    <property type="entry name" value="aa_tRNA-synth_I_cd-bd_sf"/>
</dbReference>
<dbReference type="Gene3D" id="1.10.10.350">
    <property type="match status" value="1"/>
</dbReference>
<dbReference type="HAMAP" id="MF_00022">
    <property type="entry name" value="Glu_tRNA_synth_type1"/>
    <property type="match status" value="1"/>
</dbReference>
<feature type="compositionally biased region" description="Basic and acidic residues" evidence="9">
    <location>
        <begin position="28"/>
        <end position="38"/>
    </location>
</feature>
<evidence type="ECO:0000256" key="3">
    <source>
        <dbReference type="ARBA" id="ARBA00022598"/>
    </source>
</evidence>
<keyword evidence="7 8" id="KW-0030">Aminoacyl-tRNA synthetase</keyword>
<comment type="similarity">
    <text evidence="1 8">Belongs to the class-I aminoacyl-tRNA synthetase family. Glutamate--tRNA ligase type 1 subfamily.</text>
</comment>
<dbReference type="InterPro" id="IPR045462">
    <property type="entry name" value="aa-tRNA-synth_I_cd-bd"/>
</dbReference>
<dbReference type="SUPFAM" id="SSF48163">
    <property type="entry name" value="An anticodon-binding domain of class I aminoacyl-tRNA synthetases"/>
    <property type="match status" value="1"/>
</dbReference>
<dbReference type="InterPro" id="IPR004527">
    <property type="entry name" value="Glu-tRNA-ligase_bac/mito"/>
</dbReference>
<feature type="region of interest" description="Disordered" evidence="9">
    <location>
        <begin position="1"/>
        <end position="51"/>
    </location>
</feature>
<dbReference type="SUPFAM" id="SSF52374">
    <property type="entry name" value="Nucleotidylyl transferase"/>
    <property type="match status" value="1"/>
</dbReference>
<evidence type="ECO:0000256" key="1">
    <source>
        <dbReference type="ARBA" id="ARBA00007894"/>
    </source>
</evidence>
<sequence length="556" mass="61150">MTEPTYEGRHAGPAADETADAAGSPSDARPDGRHRAAESEQPVSETSAAAPVGALTGAVRLRVAPSPTGDPHVGTAYMSLFNLAFVRQHGGRFVLRIEDTDRTRFRADSEQQVFDTLSWLGLTWDEGPDVGGPFEPYRQSERLDTYRPYVDRLIESGHAYHCWCTPGRLAQMREAQARDKKPTGYDRMCHGLTEQERAELPGFSETPVVRMFVPDDVPLVFDDLIRGTVSAPRPDDQVIFKADGFPTYHLAVVVDDHEMGITHVVRGEEWISSTPKHILLYQWLGLEPPKFAHMPLLRNPDSSKISKRKNPAARLTWFREQGYLPEALVNFLALLAYPPAKGPEGEDVEVFTFEDFSARFSWSDVNPVGPIFDMKKLDWLNGMHIRALDLDDFTSRLLPYLEADGILSGNPSLGELGRLREVAALIQTRIAHLTEAGALVAPFFAPDDMVEVADDARAQLGEDAVRVLDAASTALQALPDEHSGVLASVSTWTAPAIEAALRAAVIDGLGLKPKVAFTPLRTAVSGRRISPPLFESMEILGKTATLTRLDALRSTL</sequence>
<proteinExistence type="inferred from homology"/>
<keyword evidence="3 8" id="KW-0436">Ligase</keyword>
<dbReference type="InterPro" id="IPR001412">
    <property type="entry name" value="aa-tRNA-synth_I_CS"/>
</dbReference>
<evidence type="ECO:0000313" key="13">
    <source>
        <dbReference type="Proteomes" id="UP001500390"/>
    </source>
</evidence>
<keyword evidence="13" id="KW-1185">Reference proteome</keyword>
<dbReference type="GO" id="GO:0016874">
    <property type="term" value="F:ligase activity"/>
    <property type="evidence" value="ECO:0007669"/>
    <property type="project" value="UniProtKB-KW"/>
</dbReference>
<dbReference type="PANTHER" id="PTHR43311:SF2">
    <property type="entry name" value="GLUTAMATE--TRNA LIGASE, MITOCHONDRIAL-RELATED"/>
    <property type="match status" value="1"/>
</dbReference>
<comment type="catalytic activity">
    <reaction evidence="8">
        <text>tRNA(Glu) + L-glutamate + ATP = L-glutamyl-tRNA(Glu) + AMP + diphosphate</text>
        <dbReference type="Rhea" id="RHEA:23540"/>
        <dbReference type="Rhea" id="RHEA-COMP:9663"/>
        <dbReference type="Rhea" id="RHEA-COMP:9680"/>
        <dbReference type="ChEBI" id="CHEBI:29985"/>
        <dbReference type="ChEBI" id="CHEBI:30616"/>
        <dbReference type="ChEBI" id="CHEBI:33019"/>
        <dbReference type="ChEBI" id="CHEBI:78442"/>
        <dbReference type="ChEBI" id="CHEBI:78520"/>
        <dbReference type="ChEBI" id="CHEBI:456215"/>
        <dbReference type="EC" id="6.1.1.17"/>
    </reaction>
</comment>
<dbReference type="Pfam" id="PF00749">
    <property type="entry name" value="tRNA-synt_1c"/>
    <property type="match status" value="1"/>
</dbReference>
<evidence type="ECO:0000259" key="11">
    <source>
        <dbReference type="Pfam" id="PF19269"/>
    </source>
</evidence>
<feature type="compositionally biased region" description="Basic and acidic residues" evidence="9">
    <location>
        <begin position="1"/>
        <end position="10"/>
    </location>
</feature>
<dbReference type="CDD" id="cd00808">
    <property type="entry name" value="GluRS_core"/>
    <property type="match status" value="1"/>
</dbReference>
<feature type="domain" description="Glutamyl/glutaminyl-tRNA synthetase class Ib catalytic" evidence="10">
    <location>
        <begin position="59"/>
        <end position="379"/>
    </location>
</feature>
<name>A0ABP8JSR0_9MICO</name>
<dbReference type="PRINTS" id="PR00987">
    <property type="entry name" value="TRNASYNTHGLU"/>
</dbReference>
<keyword evidence="4 8" id="KW-0547">Nucleotide-binding</keyword>
<evidence type="ECO:0000256" key="9">
    <source>
        <dbReference type="SAM" id="MobiDB-lite"/>
    </source>
</evidence>
<feature type="domain" description="Aminoacyl-tRNA synthetase class I anticodon-binding" evidence="11">
    <location>
        <begin position="393"/>
        <end position="551"/>
    </location>
</feature>
<dbReference type="InterPro" id="IPR000924">
    <property type="entry name" value="Glu/Gln-tRNA-synth"/>
</dbReference>
<evidence type="ECO:0000256" key="5">
    <source>
        <dbReference type="ARBA" id="ARBA00022840"/>
    </source>
</evidence>
<dbReference type="Proteomes" id="UP001500390">
    <property type="component" value="Unassembled WGS sequence"/>
</dbReference>
<reference evidence="13" key="1">
    <citation type="journal article" date="2019" name="Int. J. Syst. Evol. Microbiol.">
        <title>The Global Catalogue of Microorganisms (GCM) 10K type strain sequencing project: providing services to taxonomists for standard genome sequencing and annotation.</title>
        <authorList>
            <consortium name="The Broad Institute Genomics Platform"/>
            <consortium name="The Broad Institute Genome Sequencing Center for Infectious Disease"/>
            <person name="Wu L."/>
            <person name="Ma J."/>
        </authorList>
    </citation>
    <scope>NUCLEOTIDE SEQUENCE [LARGE SCALE GENOMIC DNA]</scope>
    <source>
        <strain evidence="13">JCM 17738</strain>
    </source>
</reference>
<keyword evidence="6 8" id="KW-0648">Protein biosynthesis</keyword>
<evidence type="ECO:0000256" key="4">
    <source>
        <dbReference type="ARBA" id="ARBA00022741"/>
    </source>
</evidence>
<accession>A0ABP8JSR0</accession>
<dbReference type="Pfam" id="PF19269">
    <property type="entry name" value="Anticodon_2"/>
    <property type="match status" value="1"/>
</dbReference>
<dbReference type="InterPro" id="IPR020751">
    <property type="entry name" value="aa-tRNA-synth_I_codon-bd_sub2"/>
</dbReference>
<dbReference type="InterPro" id="IPR049940">
    <property type="entry name" value="GluQ/Sye"/>
</dbReference>
<comment type="subcellular location">
    <subcellularLocation>
        <location evidence="8">Cytoplasm</location>
    </subcellularLocation>
</comment>
<dbReference type="InterPro" id="IPR020752">
    <property type="entry name" value="Glu-tRNA-synth_I_codon-bd_sub1"/>
</dbReference>
<dbReference type="EMBL" id="BAABFX010000026">
    <property type="protein sequence ID" value="GAA4395571.1"/>
    <property type="molecule type" value="Genomic_DNA"/>
</dbReference>
<feature type="short sequence motif" description="'HIGH' region" evidence="8">
    <location>
        <begin position="65"/>
        <end position="75"/>
    </location>
</feature>
<gene>
    <name evidence="8 12" type="primary">gltX</name>
    <name evidence="12" type="ORF">GCM10023153_17690</name>
</gene>
<dbReference type="InterPro" id="IPR033910">
    <property type="entry name" value="GluRS_core"/>
</dbReference>
<evidence type="ECO:0000256" key="2">
    <source>
        <dbReference type="ARBA" id="ARBA00022490"/>
    </source>
</evidence>
<feature type="short sequence motif" description="'KMSKS' region" evidence="8">
    <location>
        <begin position="304"/>
        <end position="308"/>
    </location>
</feature>
<evidence type="ECO:0000259" key="10">
    <source>
        <dbReference type="Pfam" id="PF00749"/>
    </source>
</evidence>
<comment type="function">
    <text evidence="8">Catalyzes the attachment of glutamate to tRNA(Glu) in a two-step reaction: glutamate is first activated by ATP to form Glu-AMP and then transferred to the acceptor end of tRNA(Glu).</text>
</comment>
<evidence type="ECO:0000256" key="6">
    <source>
        <dbReference type="ARBA" id="ARBA00022917"/>
    </source>
</evidence>
<comment type="caution">
    <text evidence="12">The sequence shown here is derived from an EMBL/GenBank/DDBJ whole genome shotgun (WGS) entry which is preliminary data.</text>
</comment>
<evidence type="ECO:0000256" key="7">
    <source>
        <dbReference type="ARBA" id="ARBA00023146"/>
    </source>
</evidence>
<keyword evidence="2 8" id="KW-0963">Cytoplasm</keyword>
<feature type="compositionally biased region" description="Low complexity" evidence="9">
    <location>
        <begin position="11"/>
        <end position="23"/>
    </location>
</feature>
<dbReference type="InterPro" id="IPR014729">
    <property type="entry name" value="Rossmann-like_a/b/a_fold"/>
</dbReference>
<keyword evidence="5 8" id="KW-0067">ATP-binding</keyword>
<evidence type="ECO:0000313" key="12">
    <source>
        <dbReference type="EMBL" id="GAA4395571.1"/>
    </source>
</evidence>
<comment type="subunit">
    <text evidence="8">Monomer.</text>
</comment>
<dbReference type="EC" id="6.1.1.17" evidence="8"/>
<feature type="binding site" evidence="8">
    <location>
        <position position="307"/>
    </location>
    <ligand>
        <name>ATP</name>
        <dbReference type="ChEBI" id="CHEBI:30616"/>
    </ligand>
</feature>